<feature type="binding site" evidence="6">
    <location>
        <position position="267"/>
    </location>
    <ligand>
        <name>substrate</name>
    </ligand>
</feature>
<dbReference type="CDD" id="cd01086">
    <property type="entry name" value="MetAP1"/>
    <property type="match status" value="1"/>
</dbReference>
<organism evidence="9">
    <name type="scientific">Micrurus carvalhoi</name>
    <dbReference type="NCBI Taxonomy" id="3147026"/>
    <lineage>
        <taxon>Eukaryota</taxon>
        <taxon>Metazoa</taxon>
        <taxon>Chordata</taxon>
        <taxon>Craniata</taxon>
        <taxon>Vertebrata</taxon>
        <taxon>Euteleostomi</taxon>
        <taxon>Lepidosauria</taxon>
        <taxon>Squamata</taxon>
        <taxon>Bifurcata</taxon>
        <taxon>Unidentata</taxon>
        <taxon>Episquamata</taxon>
        <taxon>Toxicofera</taxon>
        <taxon>Serpentes</taxon>
        <taxon>Colubroidea</taxon>
        <taxon>Elapidae</taxon>
        <taxon>Elapinae</taxon>
        <taxon>Micrurus</taxon>
    </lineage>
</organism>
<sequence length="343" mass="37964">MGCKMAAPRGAVGMLRLFAGHVTGCQHVFYSSVNHIYLYPSSIHQRRYIFCHRQKNAYKVVWPADVSPPYPVPKHIKQPDYLTTGAPPDMGDEIDLKNEDQIQRLRQACQLARHVLRLAGRSVKVGMTTEEIDYLVHHEIIKHNGYPSPLGFKGFPKSVCTSVNNVVSHGIPDSRPLQDGDIVNIDVTVYLDGYHGDTSETLLVGNVDKAGQKLVEIARKCRDEGIAVCRPGAPFSIIGNTISNIAHQNGFQVCPYIGGHGIGTNLHSNPEVWQHANENDVLMEKGMAFTIEPVIMEGMTECCLLEDDWTLISADLKRSAVFEHTIVITDKGAEILTLLAEET</sequence>
<comment type="function">
    <text evidence="7">Cotranslationally removes the N-terminal methionine from nascent proteins. The N-terminal methionine is often cleaved when the second residue in the primary sequence is small and uncharged (Met-Ala-, Cys, Gly, Pro, Ser, Thr, or Val).</text>
</comment>
<evidence type="ECO:0000256" key="6">
    <source>
        <dbReference type="HAMAP-Rule" id="MF_03174"/>
    </source>
</evidence>
<keyword evidence="3 6" id="KW-0479">Metal-binding</keyword>
<dbReference type="EC" id="3.4.11.18" evidence="7"/>
<name>A0A2H6NK00_9SAUR</name>
<dbReference type="PANTHER" id="PTHR43330:SF8">
    <property type="entry name" value="METHIONINE AMINOPEPTIDASE 1D, MITOCHONDRIAL"/>
    <property type="match status" value="1"/>
</dbReference>
<feature type="binding site" evidence="6">
    <location>
        <position position="323"/>
    </location>
    <ligand>
        <name>a divalent metal cation</name>
        <dbReference type="ChEBI" id="CHEBI:60240"/>
        <label>1</label>
    </ligand>
</feature>
<dbReference type="Gene3D" id="3.90.230.10">
    <property type="entry name" value="Creatinase/methionine aminopeptidase superfamily"/>
    <property type="match status" value="1"/>
</dbReference>
<dbReference type="InterPro" id="IPR000994">
    <property type="entry name" value="Pept_M24"/>
</dbReference>
<evidence type="ECO:0000259" key="8">
    <source>
        <dbReference type="Pfam" id="PF00557"/>
    </source>
</evidence>
<comment type="catalytic activity">
    <reaction evidence="6 7">
        <text>Release of N-terminal amino acids, preferentially methionine, from peptides and arylamides.</text>
        <dbReference type="EC" id="3.4.11.18"/>
    </reaction>
</comment>
<protein>
    <recommendedName>
        <fullName evidence="7">Methionine aminopeptidase</fullName>
        <ecNumber evidence="7">3.4.11.18</ecNumber>
    </recommendedName>
</protein>
<comment type="cofactor">
    <cofactor evidence="6">
        <name>Co(2+)</name>
        <dbReference type="ChEBI" id="CHEBI:48828"/>
    </cofactor>
    <cofactor evidence="6">
        <name>Zn(2+)</name>
        <dbReference type="ChEBI" id="CHEBI:29105"/>
    </cofactor>
    <cofactor evidence="6">
        <name>Mn(2+)</name>
        <dbReference type="ChEBI" id="CHEBI:29035"/>
    </cofactor>
    <cofactor evidence="6">
        <name>Fe(2+)</name>
        <dbReference type="ChEBI" id="CHEBI:29033"/>
    </cofactor>
    <text evidence="6">Binds 2 divalent metal cations per subunit. Has a high-affinity and a low affinity metal-binding site. The true nature of the physiological cofactor is under debate. The enzyme is active with cobalt, zinc, manganese or divalent iron ions. Most likely, methionine aminopeptidases function as mononuclear Fe(2+)-metalloproteases under physiological conditions, and the catalytically relevant metal-binding site has been assigned to the histidine-containing high-affinity site.</text>
</comment>
<feature type="binding site" evidence="6">
    <location>
        <position position="169"/>
    </location>
    <ligand>
        <name>substrate</name>
    </ligand>
</feature>
<proteinExistence type="inferred from homology"/>
<evidence type="ECO:0000256" key="1">
    <source>
        <dbReference type="ARBA" id="ARBA00022438"/>
    </source>
</evidence>
<evidence type="ECO:0000256" key="3">
    <source>
        <dbReference type="ARBA" id="ARBA00022723"/>
    </source>
</evidence>
<evidence type="ECO:0000256" key="7">
    <source>
        <dbReference type="RuleBase" id="RU003653"/>
    </source>
</evidence>
<feature type="binding site" evidence="6">
    <location>
        <position position="197"/>
    </location>
    <ligand>
        <name>a divalent metal cation</name>
        <dbReference type="ChEBI" id="CHEBI:60240"/>
        <label>1</label>
    </ligand>
</feature>
<feature type="domain" description="Peptidase M24" evidence="8">
    <location>
        <begin position="104"/>
        <end position="330"/>
    </location>
</feature>
<keyword evidence="1 6" id="KW-0031">Aminopeptidase</keyword>
<dbReference type="SUPFAM" id="SSF55920">
    <property type="entry name" value="Creatinase/aminopeptidase"/>
    <property type="match status" value="1"/>
</dbReference>
<keyword evidence="5" id="KW-0809">Transit peptide</keyword>
<dbReference type="InterPro" id="IPR001714">
    <property type="entry name" value="Pept_M24_MAP"/>
</dbReference>
<feature type="binding site" evidence="6">
    <location>
        <position position="323"/>
    </location>
    <ligand>
        <name>a divalent metal cation</name>
        <dbReference type="ChEBI" id="CHEBI:60240"/>
        <label>2</label>
        <note>catalytic</note>
    </ligand>
</feature>
<accession>A0A2H6NK00</accession>
<dbReference type="HAMAP" id="MF_01974">
    <property type="entry name" value="MetAP_1"/>
    <property type="match status" value="1"/>
</dbReference>
<dbReference type="EMBL" id="IACI01119464">
    <property type="protein sequence ID" value="LAA34263.1"/>
    <property type="molecule type" value="Transcribed_RNA"/>
</dbReference>
<keyword evidence="4 6" id="KW-0378">Hydrolase</keyword>
<dbReference type="GO" id="GO:0046872">
    <property type="term" value="F:metal ion binding"/>
    <property type="evidence" value="ECO:0007669"/>
    <property type="project" value="UniProtKB-UniRule"/>
</dbReference>
<dbReference type="GO" id="GO:0070006">
    <property type="term" value="F:metalloaminopeptidase activity"/>
    <property type="evidence" value="ECO:0007669"/>
    <property type="project" value="UniProtKB-UniRule"/>
</dbReference>
<feature type="binding site" evidence="6">
    <location>
        <position position="186"/>
    </location>
    <ligand>
        <name>a divalent metal cation</name>
        <dbReference type="ChEBI" id="CHEBI:60240"/>
        <label>1</label>
    </ligand>
</feature>
<dbReference type="InterPro" id="IPR002467">
    <property type="entry name" value="Pept_M24A_MAP1"/>
</dbReference>
<dbReference type="PRINTS" id="PR00599">
    <property type="entry name" value="MAPEPTIDASE"/>
</dbReference>
<dbReference type="NCBIfam" id="TIGR00500">
    <property type="entry name" value="met_pdase_I"/>
    <property type="match status" value="1"/>
</dbReference>
<dbReference type="AlphaFoldDB" id="A0A2H6NK00"/>
<keyword evidence="2 6" id="KW-0645">Protease</keyword>
<dbReference type="GO" id="GO:0004239">
    <property type="term" value="F:initiator methionyl aminopeptidase activity"/>
    <property type="evidence" value="ECO:0007669"/>
    <property type="project" value="UniProtKB-UniRule"/>
</dbReference>
<dbReference type="FunFam" id="3.90.230.10:FF:000011">
    <property type="entry name" value="Methionine aminopeptidase"/>
    <property type="match status" value="1"/>
</dbReference>
<feature type="binding site" evidence="6">
    <location>
        <position position="260"/>
    </location>
    <ligand>
        <name>a divalent metal cation</name>
        <dbReference type="ChEBI" id="CHEBI:60240"/>
        <label>2</label>
        <note>catalytic</note>
    </ligand>
</feature>
<dbReference type="GO" id="GO:0006508">
    <property type="term" value="P:proteolysis"/>
    <property type="evidence" value="ECO:0007669"/>
    <property type="project" value="UniProtKB-KW"/>
</dbReference>
<evidence type="ECO:0000313" key="9">
    <source>
        <dbReference type="EMBL" id="LAA34263.1"/>
    </source>
</evidence>
<evidence type="ECO:0000256" key="2">
    <source>
        <dbReference type="ARBA" id="ARBA00022670"/>
    </source>
</evidence>
<comment type="similarity">
    <text evidence="6">Belongs to the peptidase M24A family. Methionine aminopeptidase type 1 subfamily.</text>
</comment>
<reference evidence="9" key="1">
    <citation type="submission" date="2017-07" db="EMBL/GenBank/DDBJ databases">
        <authorList>
            <person name="Mikheyev A."/>
            <person name="Grau M."/>
        </authorList>
    </citation>
    <scope>NUCLEOTIDE SEQUENCE</scope>
    <source>
        <tissue evidence="9">Venom_gland</tissue>
    </source>
</reference>
<evidence type="ECO:0000256" key="4">
    <source>
        <dbReference type="ARBA" id="ARBA00022801"/>
    </source>
</evidence>
<reference evidence="9" key="2">
    <citation type="submission" date="2017-12" db="EMBL/GenBank/DDBJ databases">
        <title>Coralsnake Venomics: Analyses of Venom Gland Transcriptomes and Proteomes of Six Brazilian Taxa.</title>
        <authorList>
            <person name="Aird S.D."/>
            <person name="Jorge da Silva N."/>
            <person name="Qiu L."/>
            <person name="Villar-Briones A."/>
            <person name="Aparecida-Saddi V."/>
            <person name="Campos-Telles M.P."/>
            <person name="Grau M."/>
            <person name="Mikheyev A.S."/>
        </authorList>
    </citation>
    <scope>NUCLEOTIDE SEQUENCE</scope>
    <source>
        <tissue evidence="9">Venom_gland</tissue>
    </source>
</reference>
<feature type="binding site" evidence="6">
    <location>
        <position position="197"/>
    </location>
    <ligand>
        <name>a divalent metal cation</name>
        <dbReference type="ChEBI" id="CHEBI:60240"/>
        <label>2</label>
        <note>catalytic</note>
    </ligand>
</feature>
<evidence type="ECO:0000256" key="5">
    <source>
        <dbReference type="ARBA" id="ARBA00022946"/>
    </source>
</evidence>
<dbReference type="PANTHER" id="PTHR43330">
    <property type="entry name" value="METHIONINE AMINOPEPTIDASE"/>
    <property type="match status" value="1"/>
</dbReference>
<dbReference type="Pfam" id="PF00557">
    <property type="entry name" value="Peptidase_M24"/>
    <property type="match status" value="1"/>
</dbReference>
<feature type="binding site" evidence="6">
    <location>
        <position position="292"/>
    </location>
    <ligand>
        <name>a divalent metal cation</name>
        <dbReference type="ChEBI" id="CHEBI:60240"/>
        <label>2</label>
        <note>catalytic</note>
    </ligand>
</feature>
<dbReference type="InterPro" id="IPR036005">
    <property type="entry name" value="Creatinase/aminopeptidase-like"/>
</dbReference>